<dbReference type="HOGENOM" id="CLU_027070_8_1_6"/>
<protein>
    <recommendedName>
        <fullName evidence="3">serine-type D-Ala-D-Ala carboxypeptidase</fullName>
        <ecNumber evidence="3">3.4.16.4</ecNumber>
    </recommendedName>
</protein>
<keyword evidence="10" id="KW-0961">Cell wall biogenesis/degradation</keyword>
<evidence type="ECO:0000256" key="6">
    <source>
        <dbReference type="ARBA" id="ARBA00022729"/>
    </source>
</evidence>
<keyword evidence="8" id="KW-0133">Cell shape</keyword>
<evidence type="ECO:0000256" key="1">
    <source>
        <dbReference type="ARBA" id="ARBA00004752"/>
    </source>
</evidence>
<evidence type="ECO:0000256" key="9">
    <source>
        <dbReference type="ARBA" id="ARBA00022984"/>
    </source>
</evidence>
<accession>R4YK38</accession>
<name>R4YK38_OLEAN</name>
<feature type="signal peptide" evidence="15">
    <location>
        <begin position="1"/>
        <end position="26"/>
    </location>
</feature>
<dbReference type="InterPro" id="IPR012907">
    <property type="entry name" value="Peptidase_S11_C"/>
</dbReference>
<dbReference type="Gene3D" id="2.60.410.10">
    <property type="entry name" value="D-Ala-D-Ala carboxypeptidase, C-terminal domain"/>
    <property type="match status" value="1"/>
</dbReference>
<keyword evidence="7 17" id="KW-0378">Hydrolase</keyword>
<dbReference type="PANTHER" id="PTHR21581">
    <property type="entry name" value="D-ALANYL-D-ALANINE CARBOXYPEPTIDASE"/>
    <property type="match status" value="1"/>
</dbReference>
<keyword evidence="5" id="KW-0645">Protease</keyword>
<feature type="domain" description="Peptidase S11 D-Ala-D-Ala carboxypeptidase A C-terminal" evidence="16">
    <location>
        <begin position="278"/>
        <end position="368"/>
    </location>
</feature>
<dbReference type="InterPro" id="IPR037167">
    <property type="entry name" value="Peptidase_S11_C_sf"/>
</dbReference>
<comment type="pathway">
    <text evidence="1">Cell wall biogenesis; peptidoglycan biosynthesis.</text>
</comment>
<organism evidence="17 18">
    <name type="scientific">Oleispira antarctica RB-8</name>
    <dbReference type="NCBI Taxonomy" id="698738"/>
    <lineage>
        <taxon>Bacteria</taxon>
        <taxon>Pseudomonadati</taxon>
        <taxon>Pseudomonadota</taxon>
        <taxon>Gammaproteobacteria</taxon>
        <taxon>Oceanospirillales</taxon>
        <taxon>Oceanospirillaceae</taxon>
        <taxon>Oleispira</taxon>
    </lineage>
</organism>
<dbReference type="OrthoDB" id="9795979at2"/>
<dbReference type="PROSITE" id="PS51257">
    <property type="entry name" value="PROKAR_LIPOPROTEIN"/>
    <property type="match status" value="1"/>
</dbReference>
<evidence type="ECO:0000256" key="5">
    <source>
        <dbReference type="ARBA" id="ARBA00022670"/>
    </source>
</evidence>
<keyword evidence="9" id="KW-0573">Peptidoglycan synthesis</keyword>
<evidence type="ECO:0000256" key="14">
    <source>
        <dbReference type="RuleBase" id="RU004016"/>
    </source>
</evidence>
<comment type="similarity">
    <text evidence="2 14">Belongs to the peptidase S11 family.</text>
</comment>
<dbReference type="STRING" id="698738.OLEAN_C05310"/>
<feature type="chain" id="PRO_5004383702" description="serine-type D-Ala-D-Ala carboxypeptidase" evidence="15">
    <location>
        <begin position="27"/>
        <end position="391"/>
    </location>
</feature>
<dbReference type="Pfam" id="PF07943">
    <property type="entry name" value="PBP5_C"/>
    <property type="match status" value="1"/>
</dbReference>
<dbReference type="UniPathway" id="UPA00219"/>
<dbReference type="InterPro" id="IPR018044">
    <property type="entry name" value="Peptidase_S11"/>
</dbReference>
<evidence type="ECO:0000313" key="17">
    <source>
        <dbReference type="EMBL" id="CCK74707.1"/>
    </source>
</evidence>
<dbReference type="GO" id="GO:0071555">
    <property type="term" value="P:cell wall organization"/>
    <property type="evidence" value="ECO:0007669"/>
    <property type="project" value="UniProtKB-KW"/>
</dbReference>
<reference evidence="17 18" key="1">
    <citation type="journal article" date="2013" name="Nat. Commun.">
        <title>Genome sequence and functional genomic analysis of the oil-degrading bacterium Oleispira antarctica.</title>
        <authorList>
            <person name="Kube M."/>
            <person name="Chernikova T.N."/>
            <person name="Al-Ramahi Y."/>
            <person name="Beloqui A."/>
            <person name="Lopez-Cortez N."/>
            <person name="Guazzaroni M.E."/>
            <person name="Heipieper H.J."/>
            <person name="Klages S."/>
            <person name="Kotsyurbenko O.R."/>
            <person name="Langer I."/>
            <person name="Nechitaylo T.Y."/>
            <person name="Lunsdorf H."/>
            <person name="Fernandez M."/>
            <person name="Juarez S."/>
            <person name="Ciordia S."/>
            <person name="Singer A."/>
            <person name="Kagan O."/>
            <person name="Egorova O."/>
            <person name="Petit P.A."/>
            <person name="Stogios P."/>
            <person name="Kim Y."/>
            <person name="Tchigvintsev A."/>
            <person name="Flick R."/>
            <person name="Denaro R."/>
            <person name="Genovese M."/>
            <person name="Albar J.P."/>
            <person name="Reva O.N."/>
            <person name="Martinez-Gomariz M."/>
            <person name="Tran H."/>
            <person name="Ferrer M."/>
            <person name="Savchenko A."/>
            <person name="Yakunin A.F."/>
            <person name="Yakimov M.M."/>
            <person name="Golyshina O.V."/>
            <person name="Reinhardt R."/>
            <person name="Golyshin P.N."/>
        </authorList>
    </citation>
    <scope>NUCLEOTIDE SEQUENCE [LARGE SCALE GENOMIC DNA]</scope>
</reference>
<dbReference type="KEGG" id="oai:OLEAN_C05310"/>
<evidence type="ECO:0000256" key="10">
    <source>
        <dbReference type="ARBA" id="ARBA00023316"/>
    </source>
</evidence>
<dbReference type="PRINTS" id="PR00725">
    <property type="entry name" value="DADACBPTASE1"/>
</dbReference>
<evidence type="ECO:0000256" key="15">
    <source>
        <dbReference type="SAM" id="SignalP"/>
    </source>
</evidence>
<dbReference type="Proteomes" id="UP000032749">
    <property type="component" value="Chromosome"/>
</dbReference>
<evidence type="ECO:0000256" key="13">
    <source>
        <dbReference type="PIRSR" id="PIRSR618044-2"/>
    </source>
</evidence>
<evidence type="ECO:0000256" key="7">
    <source>
        <dbReference type="ARBA" id="ARBA00022801"/>
    </source>
</evidence>
<keyword evidence="4 17" id="KW-0121">Carboxypeptidase</keyword>
<dbReference type="SUPFAM" id="SSF56601">
    <property type="entry name" value="beta-lactamase/transpeptidase-like"/>
    <property type="match status" value="1"/>
</dbReference>
<evidence type="ECO:0000259" key="16">
    <source>
        <dbReference type="SMART" id="SM00936"/>
    </source>
</evidence>
<dbReference type="AlphaFoldDB" id="R4YK38"/>
<dbReference type="GO" id="GO:0008360">
    <property type="term" value="P:regulation of cell shape"/>
    <property type="evidence" value="ECO:0007669"/>
    <property type="project" value="UniProtKB-KW"/>
</dbReference>
<dbReference type="PATRIC" id="fig|698738.3.peg.547"/>
<proteinExistence type="inferred from homology"/>
<evidence type="ECO:0000256" key="3">
    <source>
        <dbReference type="ARBA" id="ARBA00012448"/>
    </source>
</evidence>
<dbReference type="GO" id="GO:0006508">
    <property type="term" value="P:proteolysis"/>
    <property type="evidence" value="ECO:0007669"/>
    <property type="project" value="UniProtKB-KW"/>
</dbReference>
<evidence type="ECO:0000313" key="18">
    <source>
        <dbReference type="Proteomes" id="UP000032749"/>
    </source>
</evidence>
<gene>
    <name evidence="17" type="primary">dacA</name>
    <name evidence="17" type="ORF">OLEAN_C05310</name>
</gene>
<evidence type="ECO:0000256" key="11">
    <source>
        <dbReference type="ARBA" id="ARBA00034000"/>
    </source>
</evidence>
<feature type="active site" description="Acyl-ester intermediate" evidence="12">
    <location>
        <position position="66"/>
    </location>
</feature>
<dbReference type="GO" id="GO:0009252">
    <property type="term" value="P:peptidoglycan biosynthetic process"/>
    <property type="evidence" value="ECO:0007669"/>
    <property type="project" value="UniProtKB-UniPathway"/>
</dbReference>
<keyword evidence="18" id="KW-1185">Reference proteome</keyword>
<sequence length="391" mass="43382">MKVRQIFKASIAAVISVSCAISSVYADSVIIPKPPVLNATAYVLMDAASGEILVQKNADKRLPPASMTKMMTSYLATHELALGNLGEQDQVPISVKAWKMGGSKMFIREGRDVALIDLIKGIIIQSGNDASIAVSEYVAGSEDAFVDLMNQHTERMGMTNTRFQNATGWPAKDHFSSAYDMAILAQAIINDHPEYYKLYKEKYFEFNKIRQPNRNKLLWRDPSVDGLKTGHTDEAGYCLTASAERNGMRLIAVVMGTKSENARATETQKLLTYGFRYFETHRLYQAGDSIKTLPVWFGEETQFDVGIADDLYITIARGAKEQLEVETLTNEFIEAPLNTGESQGTLTIRLEDKVLAERSLVVLNDVTEAGFFSRLWDGIKLFFIKLGGGEG</sequence>
<evidence type="ECO:0000256" key="4">
    <source>
        <dbReference type="ARBA" id="ARBA00022645"/>
    </source>
</evidence>
<dbReference type="InterPro" id="IPR001967">
    <property type="entry name" value="Peptidase_S11_N"/>
</dbReference>
<evidence type="ECO:0000256" key="8">
    <source>
        <dbReference type="ARBA" id="ARBA00022960"/>
    </source>
</evidence>
<dbReference type="InterPro" id="IPR012338">
    <property type="entry name" value="Beta-lactam/transpept-like"/>
</dbReference>
<evidence type="ECO:0000256" key="12">
    <source>
        <dbReference type="PIRSR" id="PIRSR618044-1"/>
    </source>
</evidence>
<dbReference type="PANTHER" id="PTHR21581:SF6">
    <property type="entry name" value="TRAFFICKING PROTEIN PARTICLE COMPLEX SUBUNIT 12"/>
    <property type="match status" value="1"/>
</dbReference>
<dbReference type="EC" id="3.4.16.4" evidence="3"/>
<dbReference type="GO" id="GO:0009002">
    <property type="term" value="F:serine-type D-Ala-D-Ala carboxypeptidase activity"/>
    <property type="evidence" value="ECO:0007669"/>
    <property type="project" value="UniProtKB-EC"/>
</dbReference>
<feature type="active site" description="Proton acceptor" evidence="12">
    <location>
        <position position="69"/>
    </location>
</feature>
<dbReference type="SMART" id="SM00936">
    <property type="entry name" value="PBP5_C"/>
    <property type="match status" value="1"/>
</dbReference>
<dbReference type="EMBL" id="FO203512">
    <property type="protein sequence ID" value="CCK74707.1"/>
    <property type="molecule type" value="Genomic_DNA"/>
</dbReference>
<evidence type="ECO:0000256" key="2">
    <source>
        <dbReference type="ARBA" id="ARBA00007164"/>
    </source>
</evidence>
<keyword evidence="6 15" id="KW-0732">Signal</keyword>
<dbReference type="Gene3D" id="3.40.710.10">
    <property type="entry name" value="DD-peptidase/beta-lactamase superfamily"/>
    <property type="match status" value="1"/>
</dbReference>
<feature type="active site" evidence="12">
    <location>
        <position position="126"/>
    </location>
</feature>
<feature type="binding site" evidence="13">
    <location>
        <position position="228"/>
    </location>
    <ligand>
        <name>substrate</name>
    </ligand>
</feature>
<comment type="catalytic activity">
    <reaction evidence="11">
        <text>Preferential cleavage: (Ac)2-L-Lys-D-Ala-|-D-Ala. Also transpeptidation of peptidyl-alanyl moieties that are N-acyl substituents of D-alanine.</text>
        <dbReference type="EC" id="3.4.16.4"/>
    </reaction>
</comment>
<dbReference type="Pfam" id="PF00768">
    <property type="entry name" value="Peptidase_S11"/>
    <property type="match status" value="1"/>
</dbReference>